<dbReference type="CDD" id="cd04333">
    <property type="entry name" value="ProX_deacylase"/>
    <property type="match status" value="1"/>
</dbReference>
<accession>A0A4S8F5Q4</accession>
<dbReference type="InterPro" id="IPR007214">
    <property type="entry name" value="YbaK/aa-tRNA-synth-assoc-dom"/>
</dbReference>
<dbReference type="RefSeq" id="WP_136572968.1">
    <property type="nucleotide sequence ID" value="NZ_STFG01000005.1"/>
</dbReference>
<feature type="domain" description="YbaK/aminoacyl-tRNA synthetase-associated" evidence="1">
    <location>
        <begin position="33"/>
        <end position="149"/>
    </location>
</feature>
<gene>
    <name evidence="2" type="ORF">E9531_06615</name>
</gene>
<keyword evidence="3" id="KW-1185">Reference proteome</keyword>
<evidence type="ECO:0000259" key="1">
    <source>
        <dbReference type="Pfam" id="PF04073"/>
    </source>
</evidence>
<dbReference type="Pfam" id="PF04073">
    <property type="entry name" value="tRNA_edit"/>
    <property type="match status" value="1"/>
</dbReference>
<sequence length="162" mass="17067">MTEHDPTWPLGVLRVAEALQTCEPVAEPFMLESDARTAQEAADALGVALGQIAKSVVFRRLADDAPVLVMTAGDRRVDEKKVATLIGPVGKADAQFVRSRTGFVIGGVAPVGHLTPPMALLDASLQRFSRIWAAAGHPRALVALSPPLLEALTGAPWAEVTA</sequence>
<dbReference type="Gene3D" id="3.90.960.10">
    <property type="entry name" value="YbaK/aminoacyl-tRNA synthetase-associated domain"/>
    <property type="match status" value="1"/>
</dbReference>
<dbReference type="InterPro" id="IPR036754">
    <property type="entry name" value="YbaK/aa-tRNA-synt-asso_dom_sf"/>
</dbReference>
<evidence type="ECO:0000313" key="2">
    <source>
        <dbReference type="EMBL" id="THU02768.1"/>
    </source>
</evidence>
<protein>
    <submittedName>
        <fullName evidence="2">YbaK/EbsC family protein</fullName>
    </submittedName>
</protein>
<dbReference type="AlphaFoldDB" id="A0A4S8F5Q4"/>
<evidence type="ECO:0000313" key="3">
    <source>
        <dbReference type="Proteomes" id="UP000308917"/>
    </source>
</evidence>
<dbReference type="PANTHER" id="PTHR30411:SF1">
    <property type="entry name" value="CYTOPLASMIC PROTEIN"/>
    <property type="match status" value="1"/>
</dbReference>
<name>A0A4S8F5Q4_9BURK</name>
<dbReference type="Proteomes" id="UP000308917">
    <property type="component" value="Unassembled WGS sequence"/>
</dbReference>
<reference evidence="2 3" key="1">
    <citation type="journal article" date="2015" name="Antonie Van Leeuwenhoek">
        <title>Lampropedia puyangensis sp. nov., isolated from symptomatic bark of Populus ? euramericana canker and emended description of Lampropedia hyalina (Ehrenberg 1832) Lee et al. 2004.</title>
        <authorList>
            <person name="Li Y."/>
            <person name="Wang T."/>
            <person name="Piao C.G."/>
            <person name="Wang L.F."/>
            <person name="Tian G.Z."/>
            <person name="Zhu T.H."/>
            <person name="Guo M.W."/>
        </authorList>
    </citation>
    <scope>NUCLEOTIDE SEQUENCE [LARGE SCALE GENOMIC DNA]</scope>
    <source>
        <strain evidence="2 3">2-bin</strain>
    </source>
</reference>
<dbReference type="OrthoDB" id="8536235at2"/>
<comment type="caution">
    <text evidence="2">The sequence shown here is derived from an EMBL/GenBank/DDBJ whole genome shotgun (WGS) entry which is preliminary data.</text>
</comment>
<dbReference type="PANTHER" id="PTHR30411">
    <property type="entry name" value="CYTOPLASMIC PROTEIN"/>
    <property type="match status" value="1"/>
</dbReference>
<organism evidence="2 3">
    <name type="scientific">Lampropedia puyangensis</name>
    <dbReference type="NCBI Taxonomy" id="1330072"/>
    <lineage>
        <taxon>Bacteria</taxon>
        <taxon>Pseudomonadati</taxon>
        <taxon>Pseudomonadota</taxon>
        <taxon>Betaproteobacteria</taxon>
        <taxon>Burkholderiales</taxon>
        <taxon>Comamonadaceae</taxon>
        <taxon>Lampropedia</taxon>
    </lineage>
</organism>
<dbReference type="EMBL" id="STFG01000005">
    <property type="protein sequence ID" value="THU02768.1"/>
    <property type="molecule type" value="Genomic_DNA"/>
</dbReference>
<dbReference type="SUPFAM" id="SSF55826">
    <property type="entry name" value="YbaK/ProRS associated domain"/>
    <property type="match status" value="1"/>
</dbReference>
<proteinExistence type="predicted"/>
<dbReference type="GO" id="GO:0002161">
    <property type="term" value="F:aminoacyl-tRNA deacylase activity"/>
    <property type="evidence" value="ECO:0007669"/>
    <property type="project" value="InterPro"/>
</dbReference>